<gene>
    <name evidence="10" type="ORF">R5R35_012510</name>
    <name evidence="11" type="ORF">R5R35_012843</name>
</gene>
<evidence type="ECO:0000256" key="3">
    <source>
        <dbReference type="ARBA" id="ARBA00022980"/>
    </source>
</evidence>
<comment type="subcellular location">
    <subcellularLocation>
        <location evidence="1">Mitochondrion</location>
    </subcellularLocation>
</comment>
<dbReference type="InterPro" id="IPR012677">
    <property type="entry name" value="Nucleotide-bd_a/b_plait_sf"/>
</dbReference>
<keyword evidence="4" id="KW-0496">Mitochondrion</keyword>
<evidence type="ECO:0000256" key="7">
    <source>
        <dbReference type="ARBA" id="ARBA00039977"/>
    </source>
</evidence>
<name>A0AAN9VBK5_9ORTH</name>
<comment type="subunit">
    <text evidence="6">Component of the mitochondrial ribosome large subunit (39S) which comprises a 16S rRNA and about 50 distinct proteins.</text>
</comment>
<dbReference type="GO" id="GO:0032543">
    <property type="term" value="P:mitochondrial translation"/>
    <property type="evidence" value="ECO:0007669"/>
    <property type="project" value="TreeGrafter"/>
</dbReference>
<dbReference type="AlphaFoldDB" id="A0AAN9VBK5"/>
<comment type="similarity">
    <text evidence="2">Belongs to the universal ribosomal protein uL23 family.</text>
</comment>
<dbReference type="PANTHER" id="PTHR12059">
    <property type="entry name" value="RIBOSOMAL PROTEIN L23-RELATED"/>
    <property type="match status" value="1"/>
</dbReference>
<evidence type="ECO:0000256" key="4">
    <source>
        <dbReference type="ARBA" id="ARBA00023128"/>
    </source>
</evidence>
<dbReference type="Pfam" id="PF00276">
    <property type="entry name" value="Ribosomal_L23"/>
    <property type="match status" value="1"/>
</dbReference>
<comment type="caution">
    <text evidence="10">The sequence shown here is derived from an EMBL/GenBank/DDBJ whole genome shotgun (WGS) entry which is preliminary data.</text>
</comment>
<evidence type="ECO:0000256" key="6">
    <source>
        <dbReference type="ARBA" id="ARBA00038782"/>
    </source>
</evidence>
<evidence type="ECO:0000256" key="1">
    <source>
        <dbReference type="ARBA" id="ARBA00004173"/>
    </source>
</evidence>
<dbReference type="PANTHER" id="PTHR12059:SF5">
    <property type="entry name" value="LARGE RIBOSOMAL SUBUNIT PROTEIN UL23M"/>
    <property type="match status" value="1"/>
</dbReference>
<feature type="compositionally biased region" description="Basic and acidic residues" evidence="9">
    <location>
        <begin position="110"/>
        <end position="124"/>
    </location>
</feature>
<dbReference type="InterPro" id="IPR012678">
    <property type="entry name" value="Ribosomal_uL23/eL15/eS24_sf"/>
</dbReference>
<dbReference type="InterPro" id="IPR013025">
    <property type="entry name" value="Ribosomal_uL23-like"/>
</dbReference>
<dbReference type="FunFam" id="3.30.70.330:FF:000284">
    <property type="entry name" value="39S ribosomal protein L23, mitochondrial"/>
    <property type="match status" value="1"/>
</dbReference>
<keyword evidence="5" id="KW-0687">Ribonucleoprotein</keyword>
<sequence>MSTRWYPIYKRGSPQLRVFLPNFWLKLIRPVHKQPPNVVQFVVSVEMTKHDVKNYLEKIYNVPVVQVFTRIVSGETRQDPGKGYVVKDDDYKLAYVTLPQGKTFEFPELYPKEEESEQDKTQKELKKHFKNFVDRNKDRPGAPGWFSF</sequence>
<keyword evidence="12" id="KW-1185">Reference proteome</keyword>
<reference evidence="10 12" key="1">
    <citation type="submission" date="2024-03" db="EMBL/GenBank/DDBJ databases">
        <title>The genome assembly and annotation of the cricket Gryllus longicercus Weissman &amp; Gray.</title>
        <authorList>
            <person name="Szrajer S."/>
            <person name="Gray D."/>
            <person name="Ylla G."/>
        </authorList>
    </citation>
    <scope>NUCLEOTIDE SEQUENCE [LARGE SCALE GENOMIC DNA]</scope>
    <source>
        <strain evidence="10">DAG 2021-001</strain>
        <tissue evidence="10">Whole body minus gut</tissue>
    </source>
</reference>
<proteinExistence type="inferred from homology"/>
<keyword evidence="3" id="KW-0689">Ribosomal protein</keyword>
<protein>
    <recommendedName>
        <fullName evidence="7">Large ribosomal subunit protein uL23m</fullName>
    </recommendedName>
    <alternativeName>
        <fullName evidence="8">39S ribosomal protein L23, mitochondrial</fullName>
    </alternativeName>
</protein>
<dbReference type="SUPFAM" id="SSF54189">
    <property type="entry name" value="Ribosomal proteins S24e, L23 and L15e"/>
    <property type="match status" value="1"/>
</dbReference>
<dbReference type="Proteomes" id="UP001378592">
    <property type="component" value="Unassembled WGS sequence"/>
</dbReference>
<organism evidence="10 12">
    <name type="scientific">Gryllus longicercus</name>
    <dbReference type="NCBI Taxonomy" id="2509291"/>
    <lineage>
        <taxon>Eukaryota</taxon>
        <taxon>Metazoa</taxon>
        <taxon>Ecdysozoa</taxon>
        <taxon>Arthropoda</taxon>
        <taxon>Hexapoda</taxon>
        <taxon>Insecta</taxon>
        <taxon>Pterygota</taxon>
        <taxon>Neoptera</taxon>
        <taxon>Polyneoptera</taxon>
        <taxon>Orthoptera</taxon>
        <taxon>Ensifera</taxon>
        <taxon>Gryllidea</taxon>
        <taxon>Grylloidea</taxon>
        <taxon>Gryllidae</taxon>
        <taxon>Gryllinae</taxon>
        <taxon>Gryllus</taxon>
    </lineage>
</organism>
<dbReference type="Gene3D" id="3.30.70.330">
    <property type="match status" value="1"/>
</dbReference>
<dbReference type="GO" id="GO:0003735">
    <property type="term" value="F:structural constituent of ribosome"/>
    <property type="evidence" value="ECO:0007669"/>
    <property type="project" value="InterPro"/>
</dbReference>
<evidence type="ECO:0000313" key="10">
    <source>
        <dbReference type="EMBL" id="KAK7788431.1"/>
    </source>
</evidence>
<feature type="compositionally biased region" description="Basic and acidic residues" evidence="9">
    <location>
        <begin position="131"/>
        <end position="140"/>
    </location>
</feature>
<evidence type="ECO:0000256" key="9">
    <source>
        <dbReference type="SAM" id="MobiDB-lite"/>
    </source>
</evidence>
<evidence type="ECO:0000256" key="2">
    <source>
        <dbReference type="ARBA" id="ARBA00006700"/>
    </source>
</evidence>
<dbReference type="EMBL" id="JAZDUA010000398">
    <property type="protein sequence ID" value="KAK7793202.1"/>
    <property type="molecule type" value="Genomic_DNA"/>
</dbReference>
<dbReference type="EMBL" id="JAZDUA010001125">
    <property type="protein sequence ID" value="KAK7788431.1"/>
    <property type="molecule type" value="Genomic_DNA"/>
</dbReference>
<feature type="region of interest" description="Disordered" evidence="9">
    <location>
        <begin position="110"/>
        <end position="148"/>
    </location>
</feature>
<evidence type="ECO:0000256" key="8">
    <source>
        <dbReference type="ARBA" id="ARBA00041375"/>
    </source>
</evidence>
<accession>A0AAN9VBK5</accession>
<evidence type="ECO:0000313" key="11">
    <source>
        <dbReference type="EMBL" id="KAK7793202.1"/>
    </source>
</evidence>
<evidence type="ECO:0000313" key="12">
    <source>
        <dbReference type="Proteomes" id="UP001378592"/>
    </source>
</evidence>
<dbReference type="GO" id="GO:0005762">
    <property type="term" value="C:mitochondrial large ribosomal subunit"/>
    <property type="evidence" value="ECO:0007669"/>
    <property type="project" value="TreeGrafter"/>
</dbReference>
<evidence type="ECO:0000256" key="5">
    <source>
        <dbReference type="ARBA" id="ARBA00023274"/>
    </source>
</evidence>